<evidence type="ECO:0000313" key="2">
    <source>
        <dbReference type="Proteomes" id="UP000230214"/>
    </source>
</evidence>
<dbReference type="Proteomes" id="UP000230214">
    <property type="component" value="Unassembled WGS sequence"/>
</dbReference>
<evidence type="ECO:0000313" key="1">
    <source>
        <dbReference type="EMBL" id="PIR43644.1"/>
    </source>
</evidence>
<dbReference type="AlphaFoldDB" id="A0A2H0RC76"/>
<protein>
    <submittedName>
        <fullName evidence="1">Uncharacterized protein</fullName>
    </submittedName>
</protein>
<comment type="caution">
    <text evidence="1">The sequence shown here is derived from an EMBL/GenBank/DDBJ whole genome shotgun (WGS) entry which is preliminary data.</text>
</comment>
<sequence>MYPSSNSFIKTVQEKVLNKQIDTNNMFSKDVQNKLQGYEETTNIEAQNRAKIANIESSLNNMYVILKGYKIGSGKYPTCNDFQKLFDFDMSTNSNVAGSTGDCIIFSRQSSDIYQSGRYSYSENCARVSFTKPGMQTYLLVDVNAKQDVLDSDVPANCN</sequence>
<accession>A0A2H0RC76</accession>
<name>A0A2H0RC76_UNCKA</name>
<dbReference type="EMBL" id="PCXU01000015">
    <property type="protein sequence ID" value="PIR43644.1"/>
    <property type="molecule type" value="Genomic_DNA"/>
</dbReference>
<gene>
    <name evidence="1" type="ORF">COV24_01665</name>
</gene>
<proteinExistence type="predicted"/>
<reference evidence="1 2" key="1">
    <citation type="submission" date="2017-09" db="EMBL/GenBank/DDBJ databases">
        <title>Depth-based differentiation of microbial function through sediment-hosted aquifers and enrichment of novel symbionts in the deep terrestrial subsurface.</title>
        <authorList>
            <person name="Probst A.J."/>
            <person name="Ladd B."/>
            <person name="Jarett J.K."/>
            <person name="Geller-Mcgrath D.E."/>
            <person name="Sieber C.M."/>
            <person name="Emerson J.B."/>
            <person name="Anantharaman K."/>
            <person name="Thomas B.C."/>
            <person name="Malmstrom R."/>
            <person name="Stieglmeier M."/>
            <person name="Klingl A."/>
            <person name="Woyke T."/>
            <person name="Ryan C.M."/>
            <person name="Banfield J.F."/>
        </authorList>
    </citation>
    <scope>NUCLEOTIDE SEQUENCE [LARGE SCALE GENOMIC DNA]</scope>
    <source>
        <strain evidence="1">CG10_big_fil_rev_8_21_14_0_10_32_10</strain>
    </source>
</reference>
<organism evidence="1 2">
    <name type="scientific">candidate division WWE3 bacterium CG10_big_fil_rev_8_21_14_0_10_32_10</name>
    <dbReference type="NCBI Taxonomy" id="1975090"/>
    <lineage>
        <taxon>Bacteria</taxon>
        <taxon>Katanobacteria</taxon>
    </lineage>
</organism>